<feature type="compositionally biased region" description="Polar residues" evidence="1">
    <location>
        <begin position="930"/>
        <end position="950"/>
    </location>
</feature>
<organism evidence="2 3">
    <name type="scientific">Lipomyces starkeyi NRRL Y-11557</name>
    <dbReference type="NCBI Taxonomy" id="675824"/>
    <lineage>
        <taxon>Eukaryota</taxon>
        <taxon>Fungi</taxon>
        <taxon>Dikarya</taxon>
        <taxon>Ascomycota</taxon>
        <taxon>Saccharomycotina</taxon>
        <taxon>Lipomycetes</taxon>
        <taxon>Lipomycetales</taxon>
        <taxon>Lipomycetaceae</taxon>
        <taxon>Lipomyces</taxon>
    </lineage>
</organism>
<name>A0A1E3QCG1_LIPST</name>
<evidence type="ECO:0000313" key="2">
    <source>
        <dbReference type="EMBL" id="ODQ75393.1"/>
    </source>
</evidence>
<proteinExistence type="predicted"/>
<dbReference type="Proteomes" id="UP000094385">
    <property type="component" value="Unassembled WGS sequence"/>
</dbReference>
<gene>
    <name evidence="2" type="ORF">LIPSTDRAFT_841</name>
</gene>
<accession>A0A1E3QCG1</accession>
<dbReference type="OrthoDB" id="4951847at2759"/>
<dbReference type="EMBL" id="KV454290">
    <property type="protein sequence ID" value="ODQ75393.1"/>
    <property type="molecule type" value="Genomic_DNA"/>
</dbReference>
<feature type="region of interest" description="Disordered" evidence="1">
    <location>
        <begin position="930"/>
        <end position="992"/>
    </location>
</feature>
<feature type="compositionally biased region" description="Polar residues" evidence="1">
    <location>
        <begin position="807"/>
        <end position="832"/>
    </location>
</feature>
<feature type="region of interest" description="Disordered" evidence="1">
    <location>
        <begin position="748"/>
        <end position="772"/>
    </location>
</feature>
<feature type="region of interest" description="Disordered" evidence="1">
    <location>
        <begin position="108"/>
        <end position="135"/>
    </location>
</feature>
<sequence>MPSALRLTLPMDADQPSTPSSGLPQLPRPQLLSTYNLNQPSMSSVAAVSTAVQFPPPLPPPPPPPMLLQTSIHDANQTYTSAFAPQRGNEYRFQPSPKAEPIALSSSLISHTSNSRQQTLATQPKRKAGRPRDSMADSIAHEVKRQNGPPIFSCNFCEATWAHYNPYRVKKHGLDCNGMPEDMRIQLAQEVALKSHEQDGQGSKRTKTDSRHLRSIQNQKAMESLVIESIATAGVPISAMSHSSVRRLFQYANSAIILPPKSALLHAILPSEIDTVCAKVTAILQHGGDQLDSLTLSFDVLTTAFDQAFVYVYGTTRNGRTYCLSGHEFPDHAPAADGLAAVVMADVERIGSSKFVAVIAPKLTLFTSTTAIITSRYPHVVAIEPLDHYFDQLAADLCRYPVVDVAVRTMRLIYGYFHRYGRAEGLLRARLKELGIREGLKPVVVNDPISLYVAGVSMRRCLPALIKVVTYDRQKLNKATNKRQVCDVLSADSWLQRDFVSKLDIVIAVFRPLSEASSRLNSPTATLSDIFIAWVALSVYYRDLFVTCSAPAIVADFRQHIVVQTNLRFSQQFNTFPRAASLLTLAMFLHPTMALHEVLIKSPDQRSRVVHELYAQMSTLNEASRGQAPPSQQHNAILYDDLAKFRHRVDIYARPSVGSPQRYWAEVREAAAKTCSPTGSILPWIAKRLFEINGSNMRRGRIRETLDWVDGNLRDNVSSDLIVGLTQCRHFYMVERANENSAEGHLATGVFGEGSSDDGAADSYHGGQSAGSGRERFDFDFEAEIEYVRDPDSRLVQMYEDDLVEVESTQWGSGSGPSQMYTAATGPQSPSVSLVDGMSSATSRGSPSSAAVAASASLTASSAPASQEWIFEVEKYIVLDNFRRTGYCFETPFGASVNSVANTDMANNMQIPQFPMPQYPQPYFTSLPYSRSYGTQSGPPLQSPVSTSGRTPAMSVTAPADYEQSDGSSSRRGGMGKAEWPDMQRFPDGFDL</sequence>
<feature type="region of interest" description="Disordered" evidence="1">
    <location>
        <begin position="1"/>
        <end position="31"/>
    </location>
</feature>
<keyword evidence="3" id="KW-1185">Reference proteome</keyword>
<evidence type="ECO:0000256" key="1">
    <source>
        <dbReference type="SAM" id="MobiDB-lite"/>
    </source>
</evidence>
<feature type="region of interest" description="Disordered" evidence="1">
    <location>
        <begin position="193"/>
        <end position="213"/>
    </location>
</feature>
<protein>
    <submittedName>
        <fullName evidence="2">Uncharacterized protein</fullName>
    </submittedName>
</protein>
<feature type="region of interest" description="Disordered" evidence="1">
    <location>
        <begin position="807"/>
        <end position="847"/>
    </location>
</feature>
<evidence type="ECO:0000313" key="3">
    <source>
        <dbReference type="Proteomes" id="UP000094385"/>
    </source>
</evidence>
<reference evidence="2 3" key="1">
    <citation type="journal article" date="2016" name="Proc. Natl. Acad. Sci. U.S.A.">
        <title>Comparative genomics of biotechnologically important yeasts.</title>
        <authorList>
            <person name="Riley R."/>
            <person name="Haridas S."/>
            <person name="Wolfe K.H."/>
            <person name="Lopes M.R."/>
            <person name="Hittinger C.T."/>
            <person name="Goeker M."/>
            <person name="Salamov A.A."/>
            <person name="Wisecaver J.H."/>
            <person name="Long T.M."/>
            <person name="Calvey C.H."/>
            <person name="Aerts A.L."/>
            <person name="Barry K.W."/>
            <person name="Choi C."/>
            <person name="Clum A."/>
            <person name="Coughlan A.Y."/>
            <person name="Deshpande S."/>
            <person name="Douglass A.P."/>
            <person name="Hanson S.J."/>
            <person name="Klenk H.-P."/>
            <person name="LaButti K.M."/>
            <person name="Lapidus A."/>
            <person name="Lindquist E.A."/>
            <person name="Lipzen A.M."/>
            <person name="Meier-Kolthoff J.P."/>
            <person name="Ohm R.A."/>
            <person name="Otillar R.P."/>
            <person name="Pangilinan J.L."/>
            <person name="Peng Y."/>
            <person name="Rokas A."/>
            <person name="Rosa C.A."/>
            <person name="Scheuner C."/>
            <person name="Sibirny A.A."/>
            <person name="Slot J.C."/>
            <person name="Stielow J.B."/>
            <person name="Sun H."/>
            <person name="Kurtzman C.P."/>
            <person name="Blackwell M."/>
            <person name="Grigoriev I.V."/>
            <person name="Jeffries T.W."/>
        </authorList>
    </citation>
    <scope>NUCLEOTIDE SEQUENCE [LARGE SCALE GENOMIC DNA]</scope>
    <source>
        <strain evidence="2 3">NRRL Y-11557</strain>
    </source>
</reference>
<dbReference type="AlphaFoldDB" id="A0A1E3QCG1"/>